<dbReference type="PANTHER" id="PTHR37424:SF1">
    <property type="entry name" value="BACTERIOFERRITIN-ASSOCIATED FERREDOXIN"/>
    <property type="match status" value="1"/>
</dbReference>
<keyword evidence="4" id="KW-0249">Electron transport</keyword>
<evidence type="ECO:0000256" key="5">
    <source>
        <dbReference type="ARBA" id="ARBA00023004"/>
    </source>
</evidence>
<evidence type="ECO:0000256" key="6">
    <source>
        <dbReference type="ARBA" id="ARBA00023014"/>
    </source>
</evidence>
<dbReference type="InterPro" id="IPR007419">
    <property type="entry name" value="BFD-like_2Fe2S-bd_dom"/>
</dbReference>
<keyword evidence="6" id="KW-0411">Iron-sulfur</keyword>
<dbReference type="Proteomes" id="UP001157353">
    <property type="component" value="Unassembled WGS sequence"/>
</dbReference>
<dbReference type="RefSeq" id="WP_284202636.1">
    <property type="nucleotide sequence ID" value="NZ_BSPQ01000001.1"/>
</dbReference>
<feature type="domain" description="BFD-like [2Fe-2S]-binding" evidence="10">
    <location>
        <begin position="4"/>
        <end position="50"/>
    </location>
</feature>
<evidence type="ECO:0000256" key="3">
    <source>
        <dbReference type="ARBA" id="ARBA00022723"/>
    </source>
</evidence>
<dbReference type="EMBL" id="BSPQ01000001">
    <property type="protein sequence ID" value="GLS89522.1"/>
    <property type="molecule type" value="Genomic_DNA"/>
</dbReference>
<gene>
    <name evidence="11" type="primary">bfd</name>
    <name evidence="11" type="ORF">GCM10007916_05890</name>
</gene>
<keyword evidence="3" id="KW-0479">Metal-binding</keyword>
<keyword evidence="1" id="KW-0813">Transport</keyword>
<comment type="caution">
    <text evidence="11">The sequence shown here is derived from an EMBL/GenBank/DDBJ whole genome shotgun (WGS) entry which is preliminary data.</text>
</comment>
<evidence type="ECO:0000259" key="10">
    <source>
        <dbReference type="Pfam" id="PF04324"/>
    </source>
</evidence>
<evidence type="ECO:0000256" key="8">
    <source>
        <dbReference type="ARBA" id="ARBA00039386"/>
    </source>
</evidence>
<evidence type="ECO:0000256" key="2">
    <source>
        <dbReference type="ARBA" id="ARBA00022714"/>
    </source>
</evidence>
<dbReference type="InterPro" id="IPR041854">
    <property type="entry name" value="BFD-like_2Fe2S-bd_dom_sf"/>
</dbReference>
<proteinExistence type="inferred from homology"/>
<evidence type="ECO:0000256" key="7">
    <source>
        <dbReference type="ARBA" id="ARBA00034078"/>
    </source>
</evidence>
<comment type="similarity">
    <text evidence="9">Belongs to the Bfd family.</text>
</comment>
<organism evidence="11 12">
    <name type="scientific">Psychromonas marina</name>
    <dbReference type="NCBI Taxonomy" id="88364"/>
    <lineage>
        <taxon>Bacteria</taxon>
        <taxon>Pseudomonadati</taxon>
        <taxon>Pseudomonadota</taxon>
        <taxon>Gammaproteobacteria</taxon>
        <taxon>Alteromonadales</taxon>
        <taxon>Psychromonadaceae</taxon>
        <taxon>Psychromonas</taxon>
    </lineage>
</organism>
<keyword evidence="2" id="KW-0001">2Fe-2S</keyword>
<comment type="cofactor">
    <cofactor evidence="7">
        <name>[2Fe-2S] cluster</name>
        <dbReference type="ChEBI" id="CHEBI:190135"/>
    </cofactor>
</comment>
<sequence length="63" mass="6983">MFACICHGITEEDIETAVAQGLNSMQKLRSQLDVTNQCGRCTQFVKSTLESASERYDLAVELV</sequence>
<evidence type="ECO:0000313" key="12">
    <source>
        <dbReference type="Proteomes" id="UP001157353"/>
    </source>
</evidence>
<evidence type="ECO:0000256" key="4">
    <source>
        <dbReference type="ARBA" id="ARBA00022982"/>
    </source>
</evidence>
<dbReference type="Pfam" id="PF04324">
    <property type="entry name" value="Fer2_BFD"/>
    <property type="match status" value="1"/>
</dbReference>
<dbReference type="Gene3D" id="1.10.10.1100">
    <property type="entry name" value="BFD-like [2Fe-2S]-binding domain"/>
    <property type="match status" value="1"/>
</dbReference>
<evidence type="ECO:0000256" key="9">
    <source>
        <dbReference type="ARBA" id="ARBA00046332"/>
    </source>
</evidence>
<keyword evidence="5" id="KW-0408">Iron</keyword>
<protein>
    <recommendedName>
        <fullName evidence="8">Bacterioferritin-associated ferredoxin</fullName>
    </recommendedName>
</protein>
<dbReference type="PANTHER" id="PTHR37424">
    <property type="entry name" value="BACTERIOFERRITIN-ASSOCIATED FERREDOXIN"/>
    <property type="match status" value="1"/>
</dbReference>
<name>A0ABQ6DWJ5_9GAMM</name>
<reference evidence="12" key="1">
    <citation type="journal article" date="2019" name="Int. J. Syst. Evol. Microbiol.">
        <title>The Global Catalogue of Microorganisms (GCM) 10K type strain sequencing project: providing services to taxonomists for standard genome sequencing and annotation.</title>
        <authorList>
            <consortium name="The Broad Institute Genomics Platform"/>
            <consortium name="The Broad Institute Genome Sequencing Center for Infectious Disease"/>
            <person name="Wu L."/>
            <person name="Ma J."/>
        </authorList>
    </citation>
    <scope>NUCLEOTIDE SEQUENCE [LARGE SCALE GENOMIC DNA]</scope>
    <source>
        <strain evidence="12">NBRC 103166</strain>
    </source>
</reference>
<evidence type="ECO:0000256" key="1">
    <source>
        <dbReference type="ARBA" id="ARBA00022448"/>
    </source>
</evidence>
<dbReference type="InterPro" id="IPR052371">
    <property type="entry name" value="BFD-associated_ferredoxin"/>
</dbReference>
<evidence type="ECO:0000313" key="11">
    <source>
        <dbReference type="EMBL" id="GLS89522.1"/>
    </source>
</evidence>
<keyword evidence="12" id="KW-1185">Reference proteome</keyword>
<accession>A0ABQ6DWJ5</accession>